<protein>
    <submittedName>
        <fullName evidence="2">Uncharacterized protein</fullName>
    </submittedName>
</protein>
<organism evidence="2 3">
    <name type="scientific">Lophiotrema nucula</name>
    <dbReference type="NCBI Taxonomy" id="690887"/>
    <lineage>
        <taxon>Eukaryota</taxon>
        <taxon>Fungi</taxon>
        <taxon>Dikarya</taxon>
        <taxon>Ascomycota</taxon>
        <taxon>Pezizomycotina</taxon>
        <taxon>Dothideomycetes</taxon>
        <taxon>Pleosporomycetidae</taxon>
        <taxon>Pleosporales</taxon>
        <taxon>Lophiotremataceae</taxon>
        <taxon>Lophiotrema</taxon>
    </lineage>
</organism>
<evidence type="ECO:0000313" key="3">
    <source>
        <dbReference type="Proteomes" id="UP000799770"/>
    </source>
</evidence>
<proteinExistence type="predicted"/>
<sequence>MRPKARSTRNQMPIRLDPQDSAAGYNADPTPPNSTQDYYLEGVLLHKAEPVELSHTLQDHFVVSPGAQQQTHIQTQIQTPASRRRSSSNLARLSANDARSQLPAVKYNDAPVPPINPALRRYVAPSALPSPSPFPLQQQNPNIQSPTTTNIFPSRAPPPLGFFNAPPPPNRNGHSDGELHRRASLMGVTDLDLSGEKYKGIDHDPDPFDMPGQHWATKGMTPGFAMKQLEVRKGFMNGSTATVNDNDKGYTGEDWKKKMTAAMAAAPRPNRGVAGLTPAFVNFKDGYCSGSLIDMGESEGWAGRRGVPPRLRQPISEPINIDSGKQNDNTIENDVATTADRATALQGRVLTLTGTLPPAPISATTPLFQPQDRNKPAPEVDMDVVLSYTHIPVSLTHLDTDTQKHWLSRCTQDADGGYRAPEPGYTESRMAVEYGMRARRYWVKEESGETWVKDVDGTSGVVEEWRWDV</sequence>
<dbReference type="EMBL" id="ML977375">
    <property type="protein sequence ID" value="KAF2105656.1"/>
    <property type="molecule type" value="Genomic_DNA"/>
</dbReference>
<feature type="region of interest" description="Disordered" evidence="1">
    <location>
        <begin position="300"/>
        <end position="328"/>
    </location>
</feature>
<evidence type="ECO:0000256" key="1">
    <source>
        <dbReference type="SAM" id="MobiDB-lite"/>
    </source>
</evidence>
<dbReference type="AlphaFoldDB" id="A0A6A5YEV5"/>
<feature type="compositionally biased region" description="Low complexity" evidence="1">
    <location>
        <begin position="68"/>
        <end position="91"/>
    </location>
</feature>
<evidence type="ECO:0000313" key="2">
    <source>
        <dbReference type="EMBL" id="KAF2105656.1"/>
    </source>
</evidence>
<name>A0A6A5YEV5_9PLEO</name>
<feature type="region of interest" description="Disordered" evidence="1">
    <location>
        <begin position="129"/>
        <end position="175"/>
    </location>
</feature>
<gene>
    <name evidence="2" type="ORF">BDV96DRAFT_592158</name>
</gene>
<feature type="compositionally biased region" description="Polar residues" evidence="1">
    <location>
        <begin position="143"/>
        <end position="152"/>
    </location>
</feature>
<reference evidence="2" key="1">
    <citation type="journal article" date="2020" name="Stud. Mycol.">
        <title>101 Dothideomycetes genomes: a test case for predicting lifestyles and emergence of pathogens.</title>
        <authorList>
            <person name="Haridas S."/>
            <person name="Albert R."/>
            <person name="Binder M."/>
            <person name="Bloem J."/>
            <person name="Labutti K."/>
            <person name="Salamov A."/>
            <person name="Andreopoulos B."/>
            <person name="Baker S."/>
            <person name="Barry K."/>
            <person name="Bills G."/>
            <person name="Bluhm B."/>
            <person name="Cannon C."/>
            <person name="Castanera R."/>
            <person name="Culley D."/>
            <person name="Daum C."/>
            <person name="Ezra D."/>
            <person name="Gonzalez J."/>
            <person name="Henrissat B."/>
            <person name="Kuo A."/>
            <person name="Liang C."/>
            <person name="Lipzen A."/>
            <person name="Lutzoni F."/>
            <person name="Magnuson J."/>
            <person name="Mondo S."/>
            <person name="Nolan M."/>
            <person name="Ohm R."/>
            <person name="Pangilinan J."/>
            <person name="Park H.-J."/>
            <person name="Ramirez L."/>
            <person name="Alfaro M."/>
            <person name="Sun H."/>
            <person name="Tritt A."/>
            <person name="Yoshinaga Y."/>
            <person name="Zwiers L.-H."/>
            <person name="Turgeon B."/>
            <person name="Goodwin S."/>
            <person name="Spatafora J."/>
            <person name="Crous P."/>
            <person name="Grigoriev I."/>
        </authorList>
    </citation>
    <scope>NUCLEOTIDE SEQUENCE</scope>
    <source>
        <strain evidence="2">CBS 627.86</strain>
    </source>
</reference>
<feature type="compositionally biased region" description="Pro residues" evidence="1">
    <location>
        <begin position="155"/>
        <end position="170"/>
    </location>
</feature>
<dbReference type="Proteomes" id="UP000799770">
    <property type="component" value="Unassembled WGS sequence"/>
</dbReference>
<dbReference type="OrthoDB" id="10682438at2759"/>
<accession>A0A6A5YEV5</accession>
<feature type="region of interest" description="Disordered" evidence="1">
    <location>
        <begin position="1"/>
        <end position="36"/>
    </location>
</feature>
<feature type="region of interest" description="Disordered" evidence="1">
    <location>
        <begin position="65"/>
        <end position="91"/>
    </location>
</feature>
<keyword evidence="3" id="KW-1185">Reference proteome</keyword>